<proteinExistence type="predicted"/>
<protein>
    <submittedName>
        <fullName evidence="2">Alpha/beta hydrolase</fullName>
    </submittedName>
</protein>
<sequence>MDSLPVPVRVLISAPAAIRRVVTRDGIYRSASGERTLKRLYEDLLAELEASFNRRWVDTRFGETHVLVTGPAEAPPLVVFHGGNVVNPISLEWFLPLSDEFRIYAPDTIGHPGFSAQTRLSPRDESYGVWVADLLDELELDRVPMIGPSYGGGIVLRTAAYAPERIERAALVVPSGLGTGSLRRMLLEIVFPMVVYRLRPTRVRLERAVQPMFSEPAAELDGALLDVVGTVFEEVELERSFPKTVIADELSKFDAPTLLAVAADDVFFPPDVVVPRARAAVPNLDPVILLEGESHFPSPDARAALRDHLRTFLTVDR</sequence>
<dbReference type="PANTHER" id="PTHR43194">
    <property type="entry name" value="HYDROLASE ALPHA/BETA FOLD FAMILY"/>
    <property type="match status" value="1"/>
</dbReference>
<dbReference type="EMBL" id="PHNJ01000002">
    <property type="protein sequence ID" value="TYL39823.1"/>
    <property type="molecule type" value="Genomic_DNA"/>
</dbReference>
<dbReference type="PRINTS" id="PR00111">
    <property type="entry name" value="ABHYDROLASE"/>
</dbReference>
<dbReference type="Pfam" id="PF00561">
    <property type="entry name" value="Abhydrolase_1"/>
    <property type="match status" value="1"/>
</dbReference>
<evidence type="ECO:0000259" key="1">
    <source>
        <dbReference type="Pfam" id="PF00561"/>
    </source>
</evidence>
<dbReference type="Gene3D" id="3.40.50.1820">
    <property type="entry name" value="alpha/beta hydrolase"/>
    <property type="match status" value="1"/>
</dbReference>
<keyword evidence="3" id="KW-1185">Reference proteome</keyword>
<dbReference type="SUPFAM" id="SSF53474">
    <property type="entry name" value="alpha/beta-Hydrolases"/>
    <property type="match status" value="1"/>
</dbReference>
<accession>A0A8J8Q721</accession>
<dbReference type="InterPro" id="IPR000073">
    <property type="entry name" value="AB_hydrolase_1"/>
</dbReference>
<name>A0A8J8Q721_9EURY</name>
<dbReference type="InterPro" id="IPR050228">
    <property type="entry name" value="Carboxylesterase_BioH"/>
</dbReference>
<dbReference type="Proteomes" id="UP000766904">
    <property type="component" value="Unassembled WGS sequence"/>
</dbReference>
<reference evidence="2" key="1">
    <citation type="submission" date="2017-11" db="EMBL/GenBank/DDBJ databases">
        <authorList>
            <person name="Kajale S.C."/>
            <person name="Sharma A."/>
        </authorList>
    </citation>
    <scope>NUCLEOTIDE SEQUENCE</scope>
    <source>
        <strain evidence="2">LS1_42</strain>
    </source>
</reference>
<feature type="domain" description="AB hydrolase-1" evidence="1">
    <location>
        <begin position="75"/>
        <end position="184"/>
    </location>
</feature>
<dbReference type="InterPro" id="IPR029058">
    <property type="entry name" value="AB_hydrolase_fold"/>
</dbReference>
<organism evidence="2 3">
    <name type="scientific">Natronococcus pandeyae</name>
    <dbReference type="NCBI Taxonomy" id="2055836"/>
    <lineage>
        <taxon>Archaea</taxon>
        <taxon>Methanobacteriati</taxon>
        <taxon>Methanobacteriota</taxon>
        <taxon>Stenosarchaea group</taxon>
        <taxon>Halobacteria</taxon>
        <taxon>Halobacteriales</taxon>
        <taxon>Natrialbaceae</taxon>
        <taxon>Natronococcus</taxon>
    </lineage>
</organism>
<evidence type="ECO:0000313" key="2">
    <source>
        <dbReference type="EMBL" id="TYL39823.1"/>
    </source>
</evidence>
<gene>
    <name evidence="2" type="ORF">CV102_05940</name>
</gene>
<dbReference type="PANTHER" id="PTHR43194:SF2">
    <property type="entry name" value="PEROXISOMAL MEMBRANE PROTEIN LPX1"/>
    <property type="match status" value="1"/>
</dbReference>
<keyword evidence="2" id="KW-0378">Hydrolase</keyword>
<evidence type="ECO:0000313" key="3">
    <source>
        <dbReference type="Proteomes" id="UP000766904"/>
    </source>
</evidence>
<comment type="caution">
    <text evidence="2">The sequence shown here is derived from an EMBL/GenBank/DDBJ whole genome shotgun (WGS) entry which is preliminary data.</text>
</comment>
<dbReference type="GO" id="GO:0016787">
    <property type="term" value="F:hydrolase activity"/>
    <property type="evidence" value="ECO:0007669"/>
    <property type="project" value="UniProtKB-KW"/>
</dbReference>
<dbReference type="AlphaFoldDB" id="A0A8J8Q721"/>